<proteinExistence type="predicted"/>
<reference evidence="1" key="1">
    <citation type="submission" date="2023-07" db="EMBL/GenBank/DDBJ databases">
        <authorList>
            <consortium name="AG Swart"/>
            <person name="Singh M."/>
            <person name="Singh A."/>
            <person name="Seah K."/>
            <person name="Emmerich C."/>
        </authorList>
    </citation>
    <scope>NUCLEOTIDE SEQUENCE</scope>
    <source>
        <strain evidence="1">DP1</strain>
    </source>
</reference>
<dbReference type="AlphaFoldDB" id="A0AAD1Y3G2"/>
<comment type="caution">
    <text evidence="1">The sequence shown here is derived from an EMBL/GenBank/DDBJ whole genome shotgun (WGS) entry which is preliminary data.</text>
</comment>
<dbReference type="Proteomes" id="UP001295684">
    <property type="component" value="Unassembled WGS sequence"/>
</dbReference>
<protein>
    <submittedName>
        <fullName evidence="1">Uncharacterized protein</fullName>
    </submittedName>
</protein>
<name>A0AAD1Y3G2_EUPCR</name>
<evidence type="ECO:0000313" key="2">
    <source>
        <dbReference type="Proteomes" id="UP001295684"/>
    </source>
</evidence>
<evidence type="ECO:0000313" key="1">
    <source>
        <dbReference type="EMBL" id="CAI2382202.1"/>
    </source>
</evidence>
<accession>A0AAD1Y3G2</accession>
<gene>
    <name evidence="1" type="ORF">ECRASSUSDP1_LOCUS23672</name>
</gene>
<organism evidence="1 2">
    <name type="scientific">Euplotes crassus</name>
    <dbReference type="NCBI Taxonomy" id="5936"/>
    <lineage>
        <taxon>Eukaryota</taxon>
        <taxon>Sar</taxon>
        <taxon>Alveolata</taxon>
        <taxon>Ciliophora</taxon>
        <taxon>Intramacronucleata</taxon>
        <taxon>Spirotrichea</taxon>
        <taxon>Hypotrichia</taxon>
        <taxon>Euplotida</taxon>
        <taxon>Euplotidae</taxon>
        <taxon>Moneuplotes</taxon>
    </lineage>
</organism>
<sequence>MWFRKDFHLVWFTAAAPWESNSSQTPRSFSISQIIYFNLLSRNCEILFG</sequence>
<dbReference type="EMBL" id="CAMPGE010024354">
    <property type="protein sequence ID" value="CAI2382202.1"/>
    <property type="molecule type" value="Genomic_DNA"/>
</dbReference>
<keyword evidence="2" id="KW-1185">Reference proteome</keyword>